<evidence type="ECO:0000313" key="2">
    <source>
        <dbReference type="EMBL" id="EHL78513.1"/>
    </source>
</evidence>
<keyword evidence="1" id="KW-0472">Membrane</keyword>
<accession>G9QK51</accession>
<feature type="transmembrane region" description="Helical" evidence="1">
    <location>
        <begin position="47"/>
        <end position="64"/>
    </location>
</feature>
<keyword evidence="3" id="KW-1185">Reference proteome</keyword>
<evidence type="ECO:0000256" key="1">
    <source>
        <dbReference type="SAM" id="Phobius"/>
    </source>
</evidence>
<reference evidence="2 3" key="1">
    <citation type="submission" date="2011-09" db="EMBL/GenBank/DDBJ databases">
        <title>The Genome Sequence of Bacillus smithii 7_3_47FAA.</title>
        <authorList>
            <consortium name="The Broad Institute Genome Sequencing Platform"/>
            <person name="Earl A."/>
            <person name="Ward D."/>
            <person name="Feldgarden M."/>
            <person name="Gevers D."/>
            <person name="Daigneault M."/>
            <person name="Strauss J."/>
            <person name="Allen-Vercoe E."/>
            <person name="Young S.K."/>
            <person name="Zeng Q."/>
            <person name="Gargeya S."/>
            <person name="Fitzgerald M."/>
            <person name="Haas B."/>
            <person name="Abouelleil A."/>
            <person name="Alvarado L."/>
            <person name="Arachchi H.M."/>
            <person name="Berlin A."/>
            <person name="Brown A."/>
            <person name="Chapman S.B."/>
            <person name="Chen Z."/>
            <person name="Dunbar C."/>
            <person name="Freedman E."/>
            <person name="Gearin G."/>
            <person name="Goldberg J."/>
            <person name="Griggs A."/>
            <person name="Gujja S."/>
            <person name="Heiman D."/>
            <person name="Howarth C."/>
            <person name="Larson L."/>
            <person name="Lui A."/>
            <person name="MacDonald P.J.P."/>
            <person name="Montmayeur A."/>
            <person name="Murphy C."/>
            <person name="Neiman D."/>
            <person name="Pearson M."/>
            <person name="Priest M."/>
            <person name="Roberts A."/>
            <person name="Saif S."/>
            <person name="Shea T."/>
            <person name="Shenoy N."/>
            <person name="Sisk P."/>
            <person name="Stolte C."/>
            <person name="Sykes S."/>
            <person name="Wortman J."/>
            <person name="Nusbaum C."/>
            <person name="Birren B."/>
        </authorList>
    </citation>
    <scope>NUCLEOTIDE SEQUENCE [LARGE SCALE GENOMIC DNA]</scope>
    <source>
        <strain evidence="2 3">7_3_47FAA</strain>
    </source>
</reference>
<comment type="caution">
    <text evidence="2">The sequence shown here is derived from an EMBL/GenBank/DDBJ whole genome shotgun (WGS) entry which is preliminary data.</text>
</comment>
<dbReference type="InterPro" id="IPR058887">
    <property type="entry name" value="YuzI-like"/>
</dbReference>
<feature type="transmembrane region" description="Helical" evidence="1">
    <location>
        <begin position="6"/>
        <end position="35"/>
    </location>
</feature>
<dbReference type="GeneID" id="87581133"/>
<keyword evidence="1" id="KW-0812">Transmembrane</keyword>
<organism evidence="2 3">
    <name type="scientific">Bacillus smithii 7_3_47FAA</name>
    <dbReference type="NCBI Taxonomy" id="665952"/>
    <lineage>
        <taxon>Bacteria</taxon>
        <taxon>Bacillati</taxon>
        <taxon>Bacillota</taxon>
        <taxon>Bacilli</taxon>
        <taxon>Bacillales</taxon>
        <taxon>Bacillaceae</taxon>
        <taxon>Bacillus</taxon>
    </lineage>
</organism>
<keyword evidence="1" id="KW-1133">Transmembrane helix</keyword>
<dbReference type="HOGENOM" id="CLU_204518_0_0_9"/>
<proteinExistence type="predicted"/>
<sequence>MGRIFFWLFGFGLSVAGGVSIILYVNLMAAGLTFVEYVKFLAKKGNCYLFVLGLIIISLSIYYPQPKKKK</sequence>
<dbReference type="PATRIC" id="fig|665952.3.peg.1377"/>
<dbReference type="EMBL" id="ACWF01000068">
    <property type="protein sequence ID" value="EHL78513.1"/>
    <property type="molecule type" value="Genomic_DNA"/>
</dbReference>
<dbReference type="Pfam" id="PF26135">
    <property type="entry name" value="YuzI"/>
    <property type="match status" value="1"/>
</dbReference>
<protein>
    <submittedName>
        <fullName evidence="2">Uncharacterized protein</fullName>
    </submittedName>
</protein>
<dbReference type="AlphaFoldDB" id="G9QK51"/>
<dbReference type="Proteomes" id="UP000011747">
    <property type="component" value="Unassembled WGS sequence"/>
</dbReference>
<name>G9QK51_9BACI</name>
<evidence type="ECO:0000313" key="3">
    <source>
        <dbReference type="Proteomes" id="UP000011747"/>
    </source>
</evidence>
<gene>
    <name evidence="2" type="ORF">HMPREF1015_01590</name>
</gene>
<dbReference type="RefSeq" id="WP_003353688.1">
    <property type="nucleotide sequence ID" value="NZ_JH414748.1"/>
</dbReference>